<name>A0A1M6UL76_9FLAO</name>
<keyword evidence="2" id="KW-1185">Reference proteome</keyword>
<organism evidence="1 2">
    <name type="scientific">Epilithonimonas mollis</name>
    <dbReference type="NCBI Taxonomy" id="216903"/>
    <lineage>
        <taxon>Bacteria</taxon>
        <taxon>Pseudomonadati</taxon>
        <taxon>Bacteroidota</taxon>
        <taxon>Flavobacteriia</taxon>
        <taxon>Flavobacteriales</taxon>
        <taxon>Weeksellaceae</taxon>
        <taxon>Chryseobacterium group</taxon>
        <taxon>Epilithonimonas</taxon>
    </lineage>
</organism>
<sequence length="157" mass="18727">MWYNVDVRKLAVLLLPTFLRGAVMQAYLRAMVKPIDDIHYQFLQKRKENLYIMEHNGQKCYLRAALNDSFDNELRRIEIDDGNLYDAEYIYTDAEIDSNPFLAKYLDLILYQDADLGDTAVDFYVRVPTDIFYNEYEMKYLIDFYKLASKRYLIVPL</sequence>
<reference evidence="2" key="1">
    <citation type="submission" date="2016-11" db="EMBL/GenBank/DDBJ databases">
        <authorList>
            <person name="Varghese N."/>
            <person name="Submissions S."/>
        </authorList>
    </citation>
    <scope>NUCLEOTIDE SEQUENCE [LARGE SCALE GENOMIC DNA]</scope>
    <source>
        <strain evidence="2">DSM 18016</strain>
    </source>
</reference>
<protein>
    <submittedName>
        <fullName evidence="1">Uncharacterized protein</fullName>
    </submittedName>
</protein>
<evidence type="ECO:0000313" key="1">
    <source>
        <dbReference type="EMBL" id="SHK69919.1"/>
    </source>
</evidence>
<evidence type="ECO:0000313" key="2">
    <source>
        <dbReference type="Proteomes" id="UP000184498"/>
    </source>
</evidence>
<dbReference type="RefSeq" id="WP_073000309.1">
    <property type="nucleotide sequence ID" value="NZ_FRAM01000005.1"/>
</dbReference>
<dbReference type="OrthoDB" id="1072575at2"/>
<dbReference type="AlphaFoldDB" id="A0A1M6UL76"/>
<accession>A0A1M6UL76</accession>
<dbReference type="Proteomes" id="UP000184498">
    <property type="component" value="Unassembled WGS sequence"/>
</dbReference>
<gene>
    <name evidence="1" type="ORF">SAMN05444371_3364</name>
</gene>
<dbReference type="EMBL" id="FRAM01000005">
    <property type="protein sequence ID" value="SHK69919.1"/>
    <property type="molecule type" value="Genomic_DNA"/>
</dbReference>
<proteinExistence type="predicted"/>
<dbReference type="STRING" id="216903.SAMN05444371_3364"/>